<protein>
    <submittedName>
        <fullName evidence="1">Uncharacterized protein</fullName>
    </submittedName>
</protein>
<dbReference type="AlphaFoldDB" id="A0A073ICC7"/>
<keyword evidence="2" id="KW-1185">Reference proteome</keyword>
<organism evidence="1 2">
    <name type="scientific">Oxytricha trifallax</name>
    <dbReference type="NCBI Taxonomy" id="1172189"/>
    <lineage>
        <taxon>Eukaryota</taxon>
        <taxon>Sar</taxon>
        <taxon>Alveolata</taxon>
        <taxon>Ciliophora</taxon>
        <taxon>Intramacronucleata</taxon>
        <taxon>Spirotrichea</taxon>
        <taxon>Stichotrichia</taxon>
        <taxon>Sporadotrichida</taxon>
        <taxon>Oxytrichidae</taxon>
        <taxon>Oxytrichinae</taxon>
        <taxon>Oxytricha</taxon>
    </lineage>
</organism>
<name>A0A073ICC7_9SPIT</name>
<comment type="caution">
    <text evidence="1">The sequence shown here is derived from an EMBL/GenBank/DDBJ whole genome shotgun (WGS) entry which is preliminary data.</text>
</comment>
<dbReference type="Proteomes" id="UP000053232">
    <property type="component" value="Unassembled WGS sequence"/>
</dbReference>
<sequence>MKLKIEDKLLAKQQIHKNVKNEFEDQEMTDYLKEMDQKMAEESQNQLDQIITNSIEEVVLKLQYLVDETKDKTDRLVQIHQQFLESFKDDIEKNILNKDIYIEANNQNIKLFKYEEKLKVYQESVEILQAFKQQLKPEENDIQQM</sequence>
<dbReference type="EMBL" id="ARYC01001143">
    <property type="protein sequence ID" value="KEJ83027.1"/>
    <property type="molecule type" value="Genomic_DNA"/>
</dbReference>
<accession>A0A073ICC7</accession>
<reference evidence="2" key="1">
    <citation type="journal article" date="2014" name="Cell">
        <title>The Architecture of a Scrambled Genome Reveals Massive Levels of Genomic Rearrangement during Development.</title>
        <authorList>
            <person name="Chen X."/>
            <person name="Bracht J.R."/>
            <person name="Goldman A.D."/>
            <person name="Dolzhenko E."/>
            <person name="Clay D.M."/>
            <person name="Swart E.C."/>
            <person name="Perlman D.H."/>
            <person name="Doak T.G."/>
            <person name="Stuart A."/>
            <person name="Amemiya C.T."/>
            <person name="Sebra R.P."/>
            <person name="Landweber L.F."/>
        </authorList>
    </citation>
    <scope>NUCLEOTIDE SEQUENCE [LARGE SCALE GENOMIC DNA]</scope>
    <source>
        <strain evidence="2">JRB310</strain>
    </source>
</reference>
<proteinExistence type="predicted"/>
<evidence type="ECO:0000313" key="1">
    <source>
        <dbReference type="EMBL" id="KEJ83027.1"/>
    </source>
</evidence>
<gene>
    <name evidence="1" type="ORF">OXYTRIMIC_719</name>
</gene>
<evidence type="ECO:0000313" key="2">
    <source>
        <dbReference type="Proteomes" id="UP000053232"/>
    </source>
</evidence>